<dbReference type="EMBL" id="CP053085">
    <property type="protein sequence ID" value="QJR34536.1"/>
    <property type="molecule type" value="Genomic_DNA"/>
</dbReference>
<keyword evidence="1" id="KW-0378">Hydrolase</keyword>
<evidence type="ECO:0000313" key="2">
    <source>
        <dbReference type="EMBL" id="QJR34536.1"/>
    </source>
</evidence>
<dbReference type="RefSeq" id="WP_171223962.1">
    <property type="nucleotide sequence ID" value="NZ_CP053085.1"/>
</dbReference>
<comment type="function">
    <text evidence="1">Toxic component of a type II toxin-antitoxin (TA) system.</text>
</comment>
<keyword evidence="3" id="KW-1185">Reference proteome</keyword>
<dbReference type="PANTHER" id="PTHR33988">
    <property type="entry name" value="ENDORIBONUCLEASE MAZF-RELATED"/>
    <property type="match status" value="1"/>
</dbReference>
<dbReference type="Gene3D" id="2.30.30.110">
    <property type="match status" value="1"/>
</dbReference>
<keyword evidence="1" id="KW-0255">Endonuclease</keyword>
<gene>
    <name evidence="2" type="ORF">HKW67_02875</name>
</gene>
<evidence type="ECO:0000256" key="1">
    <source>
        <dbReference type="PIRNR" id="PIRNR033490"/>
    </source>
</evidence>
<dbReference type="InterPro" id="IPR003477">
    <property type="entry name" value="PemK-like"/>
</dbReference>
<protein>
    <recommendedName>
        <fullName evidence="1">mRNA interferase</fullName>
        <ecNumber evidence="1">3.1.-.-</ecNumber>
    </recommendedName>
</protein>
<dbReference type="InterPro" id="IPR011067">
    <property type="entry name" value="Plasmid_toxin/cell-grow_inhib"/>
</dbReference>
<dbReference type="PANTHER" id="PTHR33988:SF2">
    <property type="entry name" value="ENDORIBONUCLEASE MAZF"/>
    <property type="match status" value="1"/>
</dbReference>
<dbReference type="GO" id="GO:0016787">
    <property type="term" value="F:hydrolase activity"/>
    <property type="evidence" value="ECO:0007669"/>
    <property type="project" value="UniProtKB-KW"/>
</dbReference>
<dbReference type="KEGG" id="ggr:HKW67_02875"/>
<keyword evidence="1" id="KW-0540">Nuclease</keyword>
<organism evidence="2 3">
    <name type="scientific">Gemmatimonas groenlandica</name>
    <dbReference type="NCBI Taxonomy" id="2732249"/>
    <lineage>
        <taxon>Bacteria</taxon>
        <taxon>Pseudomonadati</taxon>
        <taxon>Gemmatimonadota</taxon>
        <taxon>Gemmatimonadia</taxon>
        <taxon>Gemmatimonadales</taxon>
        <taxon>Gemmatimonadaceae</taxon>
        <taxon>Gemmatimonas</taxon>
    </lineage>
</organism>
<dbReference type="Proteomes" id="UP000500938">
    <property type="component" value="Chromosome"/>
</dbReference>
<dbReference type="Pfam" id="PF02452">
    <property type="entry name" value="PemK_toxin"/>
    <property type="match status" value="1"/>
</dbReference>
<comment type="similarity">
    <text evidence="1">Belongs to the PemK/MazF family.</text>
</comment>
<dbReference type="EC" id="3.1.-.-" evidence="1"/>
<reference evidence="2 3" key="1">
    <citation type="submission" date="2020-05" db="EMBL/GenBank/DDBJ databases">
        <title>Complete genome sequence of Gemmatimonas greenlandica TET16.</title>
        <authorList>
            <person name="Zeng Y."/>
        </authorList>
    </citation>
    <scope>NUCLEOTIDE SEQUENCE [LARGE SCALE GENOMIC DNA]</scope>
    <source>
        <strain evidence="2 3">TET16</strain>
    </source>
</reference>
<dbReference type="GO" id="GO:0004521">
    <property type="term" value="F:RNA endonuclease activity"/>
    <property type="evidence" value="ECO:0007669"/>
    <property type="project" value="TreeGrafter"/>
</dbReference>
<name>A0A6M4IM92_9BACT</name>
<proteinExistence type="inferred from homology"/>
<sequence>MVTAGSVHRGEVYTVELNPTRGREIRKTRPCVIVSPDELNAALGTFIVAPLTTGGHPYPFRVSCRFAGKDGHVVLDQIRTVDRERIGKRLGVLTAPTQAKILVVLQAMFTA</sequence>
<dbReference type="AlphaFoldDB" id="A0A6M4IM92"/>
<dbReference type="GO" id="GO:0003677">
    <property type="term" value="F:DNA binding"/>
    <property type="evidence" value="ECO:0007669"/>
    <property type="project" value="InterPro"/>
</dbReference>
<dbReference type="GO" id="GO:0016075">
    <property type="term" value="P:rRNA catabolic process"/>
    <property type="evidence" value="ECO:0007669"/>
    <property type="project" value="TreeGrafter"/>
</dbReference>
<evidence type="ECO:0000313" key="3">
    <source>
        <dbReference type="Proteomes" id="UP000500938"/>
    </source>
</evidence>
<dbReference type="PIRSF" id="PIRSF033490">
    <property type="entry name" value="MazF"/>
    <property type="match status" value="1"/>
</dbReference>
<dbReference type="SUPFAM" id="SSF50118">
    <property type="entry name" value="Cell growth inhibitor/plasmid maintenance toxic component"/>
    <property type="match status" value="1"/>
</dbReference>
<accession>A0A6M4IM92</accession>
<dbReference type="GO" id="GO:0006402">
    <property type="term" value="P:mRNA catabolic process"/>
    <property type="evidence" value="ECO:0007669"/>
    <property type="project" value="TreeGrafter"/>
</dbReference>